<dbReference type="InterPro" id="IPR003353">
    <property type="entry name" value="PTS_IIB_fruc"/>
</dbReference>
<sequence length="104" mass="11406">MNIVGITACTVGIAHTYMAREKLMEAGKRLGIEVQLEAQGSAGIEFPLTEEEIKAADLVLFCVDIGVTGKERFKGKPIVEVPTKLGIKSPENLLTKIREKWEAH</sequence>
<dbReference type="InterPro" id="IPR013011">
    <property type="entry name" value="PTS_EIIB_2"/>
</dbReference>
<dbReference type="PROSITE" id="PS51099">
    <property type="entry name" value="PTS_EIIB_TYPE_2"/>
    <property type="match status" value="1"/>
</dbReference>
<dbReference type="InterPro" id="IPR050864">
    <property type="entry name" value="Bacterial_PTS_Sugar_Transport"/>
</dbReference>
<keyword evidence="9" id="KW-1185">Reference proteome</keyword>
<dbReference type="PANTHER" id="PTHR30505:SF0">
    <property type="entry name" value="FRUCTOSE-LIKE PTS SYSTEM EIIBC COMPONENT-RELATED"/>
    <property type="match status" value="1"/>
</dbReference>
<feature type="domain" description="PTS EIIB type-2" evidence="7">
    <location>
        <begin position="1"/>
        <end position="99"/>
    </location>
</feature>
<dbReference type="RefSeq" id="WP_101660510.1">
    <property type="nucleotide sequence ID" value="NZ_PKGZ01000004.1"/>
</dbReference>
<dbReference type="AlphaFoldDB" id="A0A2I1K6P4"/>
<dbReference type="SUPFAM" id="SSF52794">
    <property type="entry name" value="PTS system IIB component-like"/>
    <property type="match status" value="1"/>
</dbReference>
<evidence type="ECO:0000256" key="4">
    <source>
        <dbReference type="ARBA" id="ARBA00022679"/>
    </source>
</evidence>
<dbReference type="Gene3D" id="3.40.50.2300">
    <property type="match status" value="1"/>
</dbReference>
<keyword evidence="3" id="KW-0762">Sugar transport</keyword>
<dbReference type="InterPro" id="IPR036095">
    <property type="entry name" value="PTS_EIIB-like_sf"/>
</dbReference>
<dbReference type="CDD" id="cd05569">
    <property type="entry name" value="PTS_IIB_fructose"/>
    <property type="match status" value="1"/>
</dbReference>
<keyword evidence="1" id="KW-0813">Transport</keyword>
<dbReference type="GO" id="GO:0005886">
    <property type="term" value="C:plasma membrane"/>
    <property type="evidence" value="ECO:0007669"/>
    <property type="project" value="TreeGrafter"/>
</dbReference>
<evidence type="ECO:0000313" key="9">
    <source>
        <dbReference type="Proteomes" id="UP000234775"/>
    </source>
</evidence>
<dbReference type="EMBL" id="PKGZ01000004">
    <property type="protein sequence ID" value="PKY91267.1"/>
    <property type="molecule type" value="Genomic_DNA"/>
</dbReference>
<evidence type="ECO:0000256" key="3">
    <source>
        <dbReference type="ARBA" id="ARBA00022597"/>
    </source>
</evidence>
<dbReference type="InterPro" id="IPR003501">
    <property type="entry name" value="PTS_EIIB_2/3"/>
</dbReference>
<dbReference type="GO" id="GO:0022877">
    <property type="term" value="F:protein-N(PI)-phosphohistidine-fructose phosphotransferase system transporter activity"/>
    <property type="evidence" value="ECO:0007669"/>
    <property type="project" value="InterPro"/>
</dbReference>
<dbReference type="GO" id="GO:0016301">
    <property type="term" value="F:kinase activity"/>
    <property type="evidence" value="ECO:0007669"/>
    <property type="project" value="UniProtKB-KW"/>
</dbReference>
<evidence type="ECO:0000256" key="5">
    <source>
        <dbReference type="ARBA" id="ARBA00022683"/>
    </source>
</evidence>
<keyword evidence="6" id="KW-0418">Kinase</keyword>
<dbReference type="GO" id="GO:0009401">
    <property type="term" value="P:phosphoenolpyruvate-dependent sugar phosphotransferase system"/>
    <property type="evidence" value="ECO:0007669"/>
    <property type="project" value="UniProtKB-KW"/>
</dbReference>
<proteinExistence type="predicted"/>
<dbReference type="NCBIfam" id="TIGR00829">
    <property type="entry name" value="FRU"/>
    <property type="match status" value="1"/>
</dbReference>
<dbReference type="PANTHER" id="PTHR30505">
    <property type="entry name" value="FRUCTOSE-LIKE PERMEASE"/>
    <property type="match status" value="1"/>
</dbReference>
<keyword evidence="2" id="KW-0597">Phosphoprotein</keyword>
<gene>
    <name evidence="8" type="ORF">CYJ27_06100</name>
</gene>
<evidence type="ECO:0000256" key="1">
    <source>
        <dbReference type="ARBA" id="ARBA00022448"/>
    </source>
</evidence>
<organism evidence="8 9">
    <name type="scientific">Aerococcus christensenii</name>
    <dbReference type="NCBI Taxonomy" id="87541"/>
    <lineage>
        <taxon>Bacteria</taxon>
        <taxon>Bacillati</taxon>
        <taxon>Bacillota</taxon>
        <taxon>Bacilli</taxon>
        <taxon>Lactobacillales</taxon>
        <taxon>Aerococcaceae</taxon>
        <taxon>Aerococcus</taxon>
    </lineage>
</organism>
<keyword evidence="4" id="KW-0808">Transferase</keyword>
<evidence type="ECO:0000256" key="2">
    <source>
        <dbReference type="ARBA" id="ARBA00022553"/>
    </source>
</evidence>
<evidence type="ECO:0000313" key="8">
    <source>
        <dbReference type="EMBL" id="PKY91267.1"/>
    </source>
</evidence>
<protein>
    <submittedName>
        <fullName evidence="8">PTS fructose transporter subunit IIB</fullName>
    </submittedName>
</protein>
<name>A0A2I1K6P4_9LACT</name>
<reference evidence="8 9" key="1">
    <citation type="submission" date="2017-12" db="EMBL/GenBank/DDBJ databases">
        <title>Phylogenetic diversity of female urinary microbiome.</title>
        <authorList>
            <person name="Thomas-White K."/>
            <person name="Wolfe A.J."/>
        </authorList>
    </citation>
    <scope>NUCLEOTIDE SEQUENCE [LARGE SCALE GENOMIC DNA]</scope>
    <source>
        <strain evidence="8 9">UMB0844</strain>
    </source>
</reference>
<dbReference type="Pfam" id="PF02302">
    <property type="entry name" value="PTS_IIB"/>
    <property type="match status" value="1"/>
</dbReference>
<accession>A0A2I1K6P4</accession>
<dbReference type="Proteomes" id="UP000234775">
    <property type="component" value="Unassembled WGS sequence"/>
</dbReference>
<evidence type="ECO:0000259" key="7">
    <source>
        <dbReference type="PROSITE" id="PS51099"/>
    </source>
</evidence>
<comment type="caution">
    <text evidence="8">The sequence shown here is derived from an EMBL/GenBank/DDBJ whole genome shotgun (WGS) entry which is preliminary data.</text>
</comment>
<evidence type="ECO:0000256" key="6">
    <source>
        <dbReference type="ARBA" id="ARBA00022777"/>
    </source>
</evidence>
<keyword evidence="5" id="KW-0598">Phosphotransferase system</keyword>
<dbReference type="GO" id="GO:0090563">
    <property type="term" value="F:protein-phosphocysteine-sugar phosphotransferase activity"/>
    <property type="evidence" value="ECO:0007669"/>
    <property type="project" value="TreeGrafter"/>
</dbReference>